<evidence type="ECO:0000256" key="1">
    <source>
        <dbReference type="SAM" id="MobiDB-lite"/>
    </source>
</evidence>
<keyword evidence="3" id="KW-1185">Reference proteome</keyword>
<feature type="compositionally biased region" description="Basic and acidic residues" evidence="1">
    <location>
        <begin position="20"/>
        <end position="29"/>
    </location>
</feature>
<name>A0AAN8F8R0_TRICO</name>
<protein>
    <submittedName>
        <fullName evidence="2">Uncharacterized protein</fullName>
    </submittedName>
</protein>
<reference evidence="2 3" key="1">
    <citation type="submission" date="2019-10" db="EMBL/GenBank/DDBJ databases">
        <title>Assembly and Annotation for the nematode Trichostrongylus colubriformis.</title>
        <authorList>
            <person name="Martin J."/>
        </authorList>
    </citation>
    <scope>NUCLEOTIDE SEQUENCE [LARGE SCALE GENOMIC DNA]</scope>
    <source>
        <strain evidence="2">G859</strain>
        <tissue evidence="2">Whole worm</tissue>
    </source>
</reference>
<dbReference type="Proteomes" id="UP001331761">
    <property type="component" value="Unassembled WGS sequence"/>
</dbReference>
<feature type="compositionally biased region" description="Basic and acidic residues" evidence="1">
    <location>
        <begin position="87"/>
        <end position="99"/>
    </location>
</feature>
<organism evidence="2 3">
    <name type="scientific">Trichostrongylus colubriformis</name>
    <name type="common">Black scour worm</name>
    <dbReference type="NCBI Taxonomy" id="6319"/>
    <lineage>
        <taxon>Eukaryota</taxon>
        <taxon>Metazoa</taxon>
        <taxon>Ecdysozoa</taxon>
        <taxon>Nematoda</taxon>
        <taxon>Chromadorea</taxon>
        <taxon>Rhabditida</taxon>
        <taxon>Rhabditina</taxon>
        <taxon>Rhabditomorpha</taxon>
        <taxon>Strongyloidea</taxon>
        <taxon>Trichostrongylidae</taxon>
        <taxon>Trichostrongylus</taxon>
    </lineage>
</organism>
<feature type="compositionally biased region" description="Basic and acidic residues" evidence="1">
    <location>
        <begin position="1"/>
        <end position="13"/>
    </location>
</feature>
<proteinExistence type="predicted"/>
<feature type="compositionally biased region" description="Basic and acidic residues" evidence="1">
    <location>
        <begin position="42"/>
        <end position="53"/>
    </location>
</feature>
<evidence type="ECO:0000313" key="3">
    <source>
        <dbReference type="Proteomes" id="UP001331761"/>
    </source>
</evidence>
<gene>
    <name evidence="2" type="ORF">GCK32_022797</name>
</gene>
<feature type="compositionally biased region" description="Basic and acidic residues" evidence="1">
    <location>
        <begin position="188"/>
        <end position="206"/>
    </location>
</feature>
<feature type="non-terminal residue" evidence="2">
    <location>
        <position position="339"/>
    </location>
</feature>
<feature type="region of interest" description="Disordered" evidence="1">
    <location>
        <begin position="1"/>
        <end position="206"/>
    </location>
</feature>
<evidence type="ECO:0000313" key="2">
    <source>
        <dbReference type="EMBL" id="KAK5974287.1"/>
    </source>
</evidence>
<accession>A0AAN8F8R0</accession>
<comment type="caution">
    <text evidence="2">The sequence shown here is derived from an EMBL/GenBank/DDBJ whole genome shotgun (WGS) entry which is preliminary data.</text>
</comment>
<dbReference type="EMBL" id="WIXE01014454">
    <property type="protein sequence ID" value="KAK5974287.1"/>
    <property type="molecule type" value="Genomic_DNA"/>
</dbReference>
<sequence length="339" mass="40177">MQASSIRREENAVRQRRRREAQSVEERASRQAKNVLRQRRRREAESAEGRASRQAENVLRLRRRRKAQSAEERASRQTENVVRQSRRREAQSAEERASRQAENALRQRRRRDRGSLEERSVRTAENAQRQRRRREVESIEDRSVRLTEAAERRRQRRQSENVQERTARRLQDAERHSIRRVMGTVEEGSVHRNSEGSLKRPVRLESNAERSLQRRREFTESIGVALRTRTSESHYLGGLDRRYVHCGARHFVCEVKPNHPDTFVECCDLGKIRLNMFVNFPESLRELYVQRADSTVEQRRVQRNFLENIRNFNSALAMASMGAQVDVLRGRGPYCYRIY</sequence>
<feature type="compositionally biased region" description="Basic and acidic residues" evidence="1">
    <location>
        <begin position="113"/>
        <end position="122"/>
    </location>
</feature>
<feature type="compositionally biased region" description="Basic and acidic residues" evidence="1">
    <location>
        <begin position="134"/>
        <end position="176"/>
    </location>
</feature>
<dbReference type="AlphaFoldDB" id="A0AAN8F8R0"/>